<gene>
    <name evidence="8" type="ORF">STAS_02101</name>
</gene>
<dbReference type="SUPFAM" id="SSF117070">
    <property type="entry name" value="LEA14-like"/>
    <property type="match status" value="1"/>
</dbReference>
<dbReference type="PANTHER" id="PTHR31234">
    <property type="entry name" value="LATE EMBRYOGENESIS ABUNDANT (LEA) HYDROXYPROLINE-RICH GLYCOPROTEIN FAMILY"/>
    <property type="match status" value="1"/>
</dbReference>
<feature type="region of interest" description="Disordered" evidence="5">
    <location>
        <begin position="1"/>
        <end position="33"/>
    </location>
</feature>
<dbReference type="Gene3D" id="2.60.40.1820">
    <property type="match status" value="1"/>
</dbReference>
<keyword evidence="3 6" id="KW-1133">Transmembrane helix</keyword>
<evidence type="ECO:0000256" key="6">
    <source>
        <dbReference type="SAM" id="Phobius"/>
    </source>
</evidence>
<name>A0A5A7P129_STRAF</name>
<evidence type="ECO:0000256" key="1">
    <source>
        <dbReference type="ARBA" id="ARBA00004167"/>
    </source>
</evidence>
<protein>
    <submittedName>
        <fullName evidence="8">Late embryogenesis abundant protein</fullName>
    </submittedName>
</protein>
<accession>A0A5A7P129</accession>
<reference evidence="9" key="1">
    <citation type="journal article" date="2019" name="Curr. Biol.">
        <title>Genome Sequence of Striga asiatica Provides Insight into the Evolution of Plant Parasitism.</title>
        <authorList>
            <person name="Yoshida S."/>
            <person name="Kim S."/>
            <person name="Wafula E.K."/>
            <person name="Tanskanen J."/>
            <person name="Kim Y.M."/>
            <person name="Honaas L."/>
            <person name="Yang Z."/>
            <person name="Spallek T."/>
            <person name="Conn C.E."/>
            <person name="Ichihashi Y."/>
            <person name="Cheong K."/>
            <person name="Cui S."/>
            <person name="Der J.P."/>
            <person name="Gundlach H."/>
            <person name="Jiao Y."/>
            <person name="Hori C."/>
            <person name="Ishida J.K."/>
            <person name="Kasahara H."/>
            <person name="Kiba T."/>
            <person name="Kim M.S."/>
            <person name="Koo N."/>
            <person name="Laohavisit A."/>
            <person name="Lee Y.H."/>
            <person name="Lumba S."/>
            <person name="McCourt P."/>
            <person name="Mortimer J.C."/>
            <person name="Mutuku J.M."/>
            <person name="Nomura T."/>
            <person name="Sasaki-Sekimoto Y."/>
            <person name="Seto Y."/>
            <person name="Wang Y."/>
            <person name="Wakatake T."/>
            <person name="Sakakibara H."/>
            <person name="Demura T."/>
            <person name="Yamaguchi S."/>
            <person name="Yoneyama K."/>
            <person name="Manabe R.I."/>
            <person name="Nelson D.C."/>
            <person name="Schulman A.H."/>
            <person name="Timko M.P."/>
            <person name="dePamphilis C.W."/>
            <person name="Choi D."/>
            <person name="Shirasu K."/>
        </authorList>
    </citation>
    <scope>NUCLEOTIDE SEQUENCE [LARGE SCALE GENOMIC DNA]</scope>
    <source>
        <strain evidence="9">cv. UVA1</strain>
    </source>
</reference>
<evidence type="ECO:0000256" key="5">
    <source>
        <dbReference type="SAM" id="MobiDB-lite"/>
    </source>
</evidence>
<proteinExistence type="predicted"/>
<dbReference type="OrthoDB" id="764273at2759"/>
<dbReference type="InterPro" id="IPR044839">
    <property type="entry name" value="NDR1-like"/>
</dbReference>
<feature type="domain" description="Late embryogenesis abundant protein LEA-2 subgroup" evidence="7">
    <location>
        <begin position="101"/>
        <end position="199"/>
    </location>
</feature>
<evidence type="ECO:0000256" key="4">
    <source>
        <dbReference type="ARBA" id="ARBA00023136"/>
    </source>
</evidence>
<dbReference type="AlphaFoldDB" id="A0A5A7P129"/>
<organism evidence="8 9">
    <name type="scientific">Striga asiatica</name>
    <name type="common">Asiatic witchweed</name>
    <name type="synonym">Buchnera asiatica</name>
    <dbReference type="NCBI Taxonomy" id="4170"/>
    <lineage>
        <taxon>Eukaryota</taxon>
        <taxon>Viridiplantae</taxon>
        <taxon>Streptophyta</taxon>
        <taxon>Embryophyta</taxon>
        <taxon>Tracheophyta</taxon>
        <taxon>Spermatophyta</taxon>
        <taxon>Magnoliopsida</taxon>
        <taxon>eudicotyledons</taxon>
        <taxon>Gunneridae</taxon>
        <taxon>Pentapetalae</taxon>
        <taxon>asterids</taxon>
        <taxon>lamiids</taxon>
        <taxon>Lamiales</taxon>
        <taxon>Orobanchaceae</taxon>
        <taxon>Buchnereae</taxon>
        <taxon>Striga</taxon>
    </lineage>
</organism>
<dbReference type="GO" id="GO:0016020">
    <property type="term" value="C:membrane"/>
    <property type="evidence" value="ECO:0007669"/>
    <property type="project" value="UniProtKB-SubCell"/>
</dbReference>
<feature type="transmembrane region" description="Helical" evidence="6">
    <location>
        <begin position="37"/>
        <end position="63"/>
    </location>
</feature>
<keyword evidence="2 6" id="KW-0812">Transmembrane</keyword>
<evidence type="ECO:0000313" key="8">
    <source>
        <dbReference type="EMBL" id="GER26452.1"/>
    </source>
</evidence>
<evidence type="ECO:0000259" key="7">
    <source>
        <dbReference type="Pfam" id="PF03168"/>
    </source>
</evidence>
<keyword evidence="9" id="KW-1185">Reference proteome</keyword>
<dbReference type="InterPro" id="IPR004864">
    <property type="entry name" value="LEA_2"/>
</dbReference>
<sequence length="220" mass="24011">MTETPDQARPLASVRPTSSDDEEAEPTTAKSRRRRRLLVCSATAAGILLILAATAAALALTVFRIRDPVIRMNGVAVQRADLVAGTAMPRPGSNMTIAADVSVKNPNFATFRYRNTTTAIYYRGVVIGEARGPPGRARAQRTMRMNITVDVMMDRVLSQPDLASDLASGVVTMSSYTVVGGRVRVLMIGKHVTVTMNCSMTVNITSRTIMEQRCRRRVRI</sequence>
<comment type="caution">
    <text evidence="8">The sequence shown here is derived from an EMBL/GenBank/DDBJ whole genome shotgun (WGS) entry which is preliminary data.</text>
</comment>
<evidence type="ECO:0000256" key="2">
    <source>
        <dbReference type="ARBA" id="ARBA00022692"/>
    </source>
</evidence>
<comment type="subcellular location">
    <subcellularLocation>
        <location evidence="1">Membrane</location>
        <topology evidence="1">Single-pass membrane protein</topology>
    </subcellularLocation>
</comment>
<evidence type="ECO:0000256" key="3">
    <source>
        <dbReference type="ARBA" id="ARBA00022989"/>
    </source>
</evidence>
<dbReference type="GO" id="GO:0098542">
    <property type="term" value="P:defense response to other organism"/>
    <property type="evidence" value="ECO:0007669"/>
    <property type="project" value="InterPro"/>
</dbReference>
<keyword evidence="4 6" id="KW-0472">Membrane</keyword>
<dbReference type="Pfam" id="PF03168">
    <property type="entry name" value="LEA_2"/>
    <property type="match status" value="1"/>
</dbReference>
<evidence type="ECO:0000313" key="9">
    <source>
        <dbReference type="Proteomes" id="UP000325081"/>
    </source>
</evidence>
<dbReference type="EMBL" id="BKCP01001113">
    <property type="protein sequence ID" value="GER26452.1"/>
    <property type="molecule type" value="Genomic_DNA"/>
</dbReference>
<dbReference type="PANTHER" id="PTHR31234:SF65">
    <property type="entry name" value="LATE EMBRYOGENESIS ABUNDANT PROTEIN, LEA_2 SUBGROUP"/>
    <property type="match status" value="1"/>
</dbReference>
<dbReference type="Proteomes" id="UP000325081">
    <property type="component" value="Unassembled WGS sequence"/>
</dbReference>